<keyword evidence="2" id="KW-1185">Reference proteome</keyword>
<dbReference type="Proteomes" id="UP000887013">
    <property type="component" value="Unassembled WGS sequence"/>
</dbReference>
<organism evidence="1 2">
    <name type="scientific">Nephila pilipes</name>
    <name type="common">Giant wood spider</name>
    <name type="synonym">Nephila maculata</name>
    <dbReference type="NCBI Taxonomy" id="299642"/>
    <lineage>
        <taxon>Eukaryota</taxon>
        <taxon>Metazoa</taxon>
        <taxon>Ecdysozoa</taxon>
        <taxon>Arthropoda</taxon>
        <taxon>Chelicerata</taxon>
        <taxon>Arachnida</taxon>
        <taxon>Araneae</taxon>
        <taxon>Araneomorphae</taxon>
        <taxon>Entelegynae</taxon>
        <taxon>Araneoidea</taxon>
        <taxon>Nephilidae</taxon>
        <taxon>Nephila</taxon>
    </lineage>
</organism>
<protein>
    <submittedName>
        <fullName evidence="1">Uncharacterized protein</fullName>
    </submittedName>
</protein>
<proteinExistence type="predicted"/>
<dbReference type="AlphaFoldDB" id="A0A8X6NU57"/>
<sequence length="149" mass="17803">MNRYDTKTFSNSLLNETQQLRIMKIIEDILHITMVSKKMEGLQLNLSDVFRLIRVNEESRFHMIYVLKIRECYDNFLAQKAELDTSLLTARSRHDDVWIQIKRLLRFAYSYRPNPLFTFDKRCLITLERNLCELAAKPNDISDIYVTLH</sequence>
<evidence type="ECO:0000313" key="2">
    <source>
        <dbReference type="Proteomes" id="UP000887013"/>
    </source>
</evidence>
<reference evidence="1" key="1">
    <citation type="submission" date="2020-08" db="EMBL/GenBank/DDBJ databases">
        <title>Multicomponent nature underlies the extraordinary mechanical properties of spider dragline silk.</title>
        <authorList>
            <person name="Kono N."/>
            <person name="Nakamura H."/>
            <person name="Mori M."/>
            <person name="Yoshida Y."/>
            <person name="Ohtoshi R."/>
            <person name="Malay A.D."/>
            <person name="Moran D.A.P."/>
            <person name="Tomita M."/>
            <person name="Numata K."/>
            <person name="Arakawa K."/>
        </authorList>
    </citation>
    <scope>NUCLEOTIDE SEQUENCE</scope>
</reference>
<dbReference type="EMBL" id="BMAW01108715">
    <property type="protein sequence ID" value="GFT35373.1"/>
    <property type="molecule type" value="Genomic_DNA"/>
</dbReference>
<gene>
    <name evidence="1" type="ORF">NPIL_54101</name>
</gene>
<evidence type="ECO:0000313" key="1">
    <source>
        <dbReference type="EMBL" id="GFT35373.1"/>
    </source>
</evidence>
<name>A0A8X6NU57_NEPPI</name>
<comment type="caution">
    <text evidence="1">The sequence shown here is derived from an EMBL/GenBank/DDBJ whole genome shotgun (WGS) entry which is preliminary data.</text>
</comment>
<accession>A0A8X6NU57</accession>